<dbReference type="GO" id="GO:0000160">
    <property type="term" value="P:phosphorelay signal transduction system"/>
    <property type="evidence" value="ECO:0007669"/>
    <property type="project" value="InterPro"/>
</dbReference>
<sequence length="465" mass="51319">MDRKKETMEKILIIDDEAFICENVQRILSSEGFEVLSAASGQQARDLVASEEIDLALLDLNLGTEDGIDVLKNLKEIDPELLVIIITGYGSVETAVESLKLGAFHYMKKPFKADALRLIVKLALKTQTLKREVRQLRRGDGSLPGSAPIIGKSEAFNEVVAQVREIARMPSTVLVTGESGTGKELVARAIHDLSDRKDASFVAINCASIPASLLESELFGHEKGSFTGAAARKKGLFEEAHHGTIFLDEIGEMDMAMQAKLLRVLQEKTIRRVGAVKDIEIDVRVIAATNRDLLQRIAEKSFREDLFYRLNVFPIHIPPLRERTADIAALAAYFLDSFSRAFGRQFRDVSPEAERLMAHYAWPGNVRELRNVIERICIMRSGPTLLPEYLPQEIRAGHYGDASAPQSAGAITIPEGLGLEEAISSIEKTLIEQALQAAGGNVLQTAANLKIPRGTLRYKMDKYGL</sequence>
<dbReference type="SMART" id="SM00448">
    <property type="entry name" value="REC"/>
    <property type="match status" value="1"/>
</dbReference>
<dbReference type="InterPro" id="IPR058031">
    <property type="entry name" value="AAA_lid_NorR"/>
</dbReference>
<keyword evidence="2" id="KW-0067">ATP-binding</keyword>
<dbReference type="GO" id="GO:0043565">
    <property type="term" value="F:sequence-specific DNA binding"/>
    <property type="evidence" value="ECO:0007669"/>
    <property type="project" value="InterPro"/>
</dbReference>
<dbReference type="PROSITE" id="PS50045">
    <property type="entry name" value="SIGMA54_INTERACT_4"/>
    <property type="match status" value="1"/>
</dbReference>
<keyword evidence="3" id="KW-0805">Transcription regulation</keyword>
<dbReference type="Gene3D" id="3.40.50.2300">
    <property type="match status" value="1"/>
</dbReference>
<keyword evidence="1" id="KW-0547">Nucleotide-binding</keyword>
<name>A0A6V8MZ28_9BACT</name>
<evidence type="ECO:0000313" key="9">
    <source>
        <dbReference type="Proteomes" id="UP000568888"/>
    </source>
</evidence>
<reference evidence="9" key="1">
    <citation type="submission" date="2020-06" db="EMBL/GenBank/DDBJ databases">
        <title>Draft genomic sequecing of Geomonas sp. Red736.</title>
        <authorList>
            <person name="Itoh H."/>
            <person name="Xu Z.X."/>
            <person name="Ushijima N."/>
            <person name="Masuda Y."/>
            <person name="Shiratori Y."/>
            <person name="Senoo K."/>
        </authorList>
    </citation>
    <scope>NUCLEOTIDE SEQUENCE [LARGE SCALE GENOMIC DNA]</scope>
    <source>
        <strain evidence="9">Red736</strain>
    </source>
</reference>
<dbReference type="Proteomes" id="UP000568888">
    <property type="component" value="Unassembled WGS sequence"/>
</dbReference>
<accession>A0A6V8MZ28</accession>
<dbReference type="GO" id="GO:0006355">
    <property type="term" value="P:regulation of DNA-templated transcription"/>
    <property type="evidence" value="ECO:0007669"/>
    <property type="project" value="InterPro"/>
</dbReference>
<dbReference type="InterPro" id="IPR002197">
    <property type="entry name" value="HTH_Fis"/>
</dbReference>
<dbReference type="PRINTS" id="PR01590">
    <property type="entry name" value="HTHFIS"/>
</dbReference>
<evidence type="ECO:0000313" key="8">
    <source>
        <dbReference type="EMBL" id="GFO64429.1"/>
    </source>
</evidence>
<dbReference type="PANTHER" id="PTHR32071">
    <property type="entry name" value="TRANSCRIPTIONAL REGULATORY PROTEIN"/>
    <property type="match status" value="1"/>
</dbReference>
<dbReference type="Pfam" id="PF00072">
    <property type="entry name" value="Response_reg"/>
    <property type="match status" value="1"/>
</dbReference>
<dbReference type="InterPro" id="IPR001789">
    <property type="entry name" value="Sig_transdc_resp-reg_receiver"/>
</dbReference>
<feature type="domain" description="Response regulatory" evidence="7">
    <location>
        <begin position="10"/>
        <end position="124"/>
    </location>
</feature>
<evidence type="ECO:0000256" key="5">
    <source>
        <dbReference type="PROSITE-ProRule" id="PRU00169"/>
    </source>
</evidence>
<gene>
    <name evidence="8" type="ORF">GMPD_23480</name>
</gene>
<evidence type="ECO:0000259" key="6">
    <source>
        <dbReference type="PROSITE" id="PS50045"/>
    </source>
</evidence>
<evidence type="ECO:0000256" key="2">
    <source>
        <dbReference type="ARBA" id="ARBA00022840"/>
    </source>
</evidence>
<protein>
    <submittedName>
        <fullName evidence="8">Sigma-54-dependent Fis family transcriptional regulator</fullName>
    </submittedName>
</protein>
<dbReference type="SUPFAM" id="SSF46689">
    <property type="entry name" value="Homeodomain-like"/>
    <property type="match status" value="1"/>
</dbReference>
<dbReference type="EMBL" id="BLXY01000003">
    <property type="protein sequence ID" value="GFO64429.1"/>
    <property type="molecule type" value="Genomic_DNA"/>
</dbReference>
<keyword evidence="4" id="KW-0804">Transcription</keyword>
<organism evidence="8 9">
    <name type="scientific">Geomonas paludis</name>
    <dbReference type="NCBI Taxonomy" id="2740185"/>
    <lineage>
        <taxon>Bacteria</taxon>
        <taxon>Pseudomonadati</taxon>
        <taxon>Thermodesulfobacteriota</taxon>
        <taxon>Desulfuromonadia</taxon>
        <taxon>Geobacterales</taxon>
        <taxon>Geobacteraceae</taxon>
        <taxon>Geomonas</taxon>
    </lineage>
</organism>
<evidence type="ECO:0000256" key="4">
    <source>
        <dbReference type="ARBA" id="ARBA00023163"/>
    </source>
</evidence>
<evidence type="ECO:0000259" key="7">
    <source>
        <dbReference type="PROSITE" id="PS50110"/>
    </source>
</evidence>
<comment type="caution">
    <text evidence="8">The sequence shown here is derived from an EMBL/GenBank/DDBJ whole genome shotgun (WGS) entry which is preliminary data.</text>
</comment>
<dbReference type="Gene3D" id="3.40.50.300">
    <property type="entry name" value="P-loop containing nucleotide triphosphate hydrolases"/>
    <property type="match status" value="1"/>
</dbReference>
<dbReference type="InterPro" id="IPR002078">
    <property type="entry name" value="Sigma_54_int"/>
</dbReference>
<dbReference type="GO" id="GO:0005524">
    <property type="term" value="F:ATP binding"/>
    <property type="evidence" value="ECO:0007669"/>
    <property type="project" value="UniProtKB-KW"/>
</dbReference>
<dbReference type="FunFam" id="3.40.50.300:FF:000006">
    <property type="entry name" value="DNA-binding transcriptional regulator NtrC"/>
    <property type="match status" value="1"/>
</dbReference>
<dbReference type="PROSITE" id="PS00675">
    <property type="entry name" value="SIGMA54_INTERACT_1"/>
    <property type="match status" value="1"/>
</dbReference>
<dbReference type="AlphaFoldDB" id="A0A6V8MZ28"/>
<dbReference type="InterPro" id="IPR003593">
    <property type="entry name" value="AAA+_ATPase"/>
</dbReference>
<dbReference type="SMART" id="SM00382">
    <property type="entry name" value="AAA"/>
    <property type="match status" value="1"/>
</dbReference>
<feature type="domain" description="Sigma-54 factor interaction" evidence="6">
    <location>
        <begin position="149"/>
        <end position="378"/>
    </location>
</feature>
<dbReference type="InterPro" id="IPR009057">
    <property type="entry name" value="Homeodomain-like_sf"/>
</dbReference>
<dbReference type="Pfam" id="PF25601">
    <property type="entry name" value="AAA_lid_14"/>
    <property type="match status" value="1"/>
</dbReference>
<dbReference type="Pfam" id="PF02954">
    <property type="entry name" value="HTH_8"/>
    <property type="match status" value="1"/>
</dbReference>
<dbReference type="Gene3D" id="1.10.10.60">
    <property type="entry name" value="Homeodomain-like"/>
    <property type="match status" value="1"/>
</dbReference>
<dbReference type="PROSITE" id="PS50110">
    <property type="entry name" value="RESPONSE_REGULATORY"/>
    <property type="match status" value="1"/>
</dbReference>
<dbReference type="PANTHER" id="PTHR32071:SF113">
    <property type="entry name" value="ALGINATE BIOSYNTHESIS TRANSCRIPTIONAL REGULATORY PROTEIN ALGB"/>
    <property type="match status" value="1"/>
</dbReference>
<dbReference type="SUPFAM" id="SSF52540">
    <property type="entry name" value="P-loop containing nucleoside triphosphate hydrolases"/>
    <property type="match status" value="1"/>
</dbReference>
<dbReference type="InterPro" id="IPR011006">
    <property type="entry name" value="CheY-like_superfamily"/>
</dbReference>
<proteinExistence type="predicted"/>
<dbReference type="CDD" id="cd00009">
    <property type="entry name" value="AAA"/>
    <property type="match status" value="1"/>
</dbReference>
<feature type="modified residue" description="4-aspartylphosphate" evidence="5">
    <location>
        <position position="59"/>
    </location>
</feature>
<dbReference type="InterPro" id="IPR025662">
    <property type="entry name" value="Sigma_54_int_dom_ATP-bd_1"/>
</dbReference>
<evidence type="ECO:0000256" key="1">
    <source>
        <dbReference type="ARBA" id="ARBA00022741"/>
    </source>
</evidence>
<keyword evidence="5" id="KW-0597">Phosphoprotein</keyword>
<dbReference type="Pfam" id="PF00158">
    <property type="entry name" value="Sigma54_activat"/>
    <property type="match status" value="1"/>
</dbReference>
<dbReference type="SUPFAM" id="SSF52172">
    <property type="entry name" value="CheY-like"/>
    <property type="match status" value="1"/>
</dbReference>
<dbReference type="InterPro" id="IPR025944">
    <property type="entry name" value="Sigma_54_int_dom_CS"/>
</dbReference>
<dbReference type="InterPro" id="IPR027417">
    <property type="entry name" value="P-loop_NTPase"/>
</dbReference>
<evidence type="ECO:0000256" key="3">
    <source>
        <dbReference type="ARBA" id="ARBA00023015"/>
    </source>
</evidence>
<dbReference type="PROSITE" id="PS00688">
    <property type="entry name" value="SIGMA54_INTERACT_3"/>
    <property type="match status" value="1"/>
</dbReference>
<dbReference type="Gene3D" id="1.10.8.60">
    <property type="match status" value="1"/>
</dbReference>